<dbReference type="AlphaFoldDB" id="A0A0R1ZMM0"/>
<dbReference type="InterPro" id="IPR000160">
    <property type="entry name" value="GGDEF_dom"/>
</dbReference>
<dbReference type="Proteomes" id="UP000051679">
    <property type="component" value="Unassembled WGS sequence"/>
</dbReference>
<evidence type="ECO:0000259" key="2">
    <source>
        <dbReference type="PROSITE" id="PS50887"/>
    </source>
</evidence>
<evidence type="ECO:0000256" key="1">
    <source>
        <dbReference type="SAM" id="Phobius"/>
    </source>
</evidence>
<evidence type="ECO:0000313" key="4">
    <source>
        <dbReference type="Proteomes" id="UP000051679"/>
    </source>
</evidence>
<feature type="domain" description="GGDEF" evidence="2">
    <location>
        <begin position="249"/>
        <end position="385"/>
    </location>
</feature>
<feature type="transmembrane region" description="Helical" evidence="1">
    <location>
        <begin position="152"/>
        <end position="170"/>
    </location>
</feature>
<accession>A0A0R1ZMM0</accession>
<gene>
    <name evidence="3" type="ORF">FC18_GL000161</name>
</gene>
<dbReference type="Gene3D" id="3.20.20.450">
    <property type="entry name" value="EAL domain"/>
    <property type="match status" value="1"/>
</dbReference>
<dbReference type="PATRIC" id="fig|1291052.5.peg.168"/>
<protein>
    <submittedName>
        <fullName evidence="3">Signal transduction diguanylate cyclase</fullName>
    </submittedName>
</protein>
<feature type="transmembrane region" description="Helical" evidence="1">
    <location>
        <begin position="100"/>
        <end position="119"/>
    </location>
</feature>
<dbReference type="InterPro" id="IPR050469">
    <property type="entry name" value="Diguanylate_Cyclase"/>
</dbReference>
<comment type="caution">
    <text evidence="3">The sequence shown here is derived from an EMBL/GenBank/DDBJ whole genome shotgun (WGS) entry which is preliminary data.</text>
</comment>
<dbReference type="GO" id="GO:1902201">
    <property type="term" value="P:negative regulation of bacterial-type flagellum-dependent cell motility"/>
    <property type="evidence" value="ECO:0007669"/>
    <property type="project" value="TreeGrafter"/>
</dbReference>
<dbReference type="STRING" id="1291052.FC18_GL000161"/>
<evidence type="ECO:0000313" key="3">
    <source>
        <dbReference type="EMBL" id="KRM56257.1"/>
    </source>
</evidence>
<keyword evidence="1" id="KW-0812">Transmembrane</keyword>
<dbReference type="InterPro" id="IPR029787">
    <property type="entry name" value="Nucleotide_cyclase"/>
</dbReference>
<dbReference type="GO" id="GO:0052621">
    <property type="term" value="F:diguanylate cyclase activity"/>
    <property type="evidence" value="ECO:0007669"/>
    <property type="project" value="TreeGrafter"/>
</dbReference>
<name>A0A0R1ZMM0_9LACO</name>
<dbReference type="SUPFAM" id="SSF141868">
    <property type="entry name" value="EAL domain-like"/>
    <property type="match status" value="1"/>
</dbReference>
<dbReference type="InterPro" id="IPR035919">
    <property type="entry name" value="EAL_sf"/>
</dbReference>
<dbReference type="SMART" id="SM00267">
    <property type="entry name" value="GGDEF"/>
    <property type="match status" value="1"/>
</dbReference>
<dbReference type="Pfam" id="PF00990">
    <property type="entry name" value="GGDEF"/>
    <property type="match status" value="1"/>
</dbReference>
<feature type="transmembrane region" description="Helical" evidence="1">
    <location>
        <begin position="49"/>
        <end position="65"/>
    </location>
</feature>
<dbReference type="Gene3D" id="3.30.70.270">
    <property type="match status" value="1"/>
</dbReference>
<dbReference type="CDD" id="cd01949">
    <property type="entry name" value="GGDEF"/>
    <property type="match status" value="1"/>
</dbReference>
<feature type="transmembrane region" description="Helical" evidence="1">
    <location>
        <begin position="71"/>
        <end position="93"/>
    </location>
</feature>
<dbReference type="GO" id="GO:0005886">
    <property type="term" value="C:plasma membrane"/>
    <property type="evidence" value="ECO:0007669"/>
    <property type="project" value="TreeGrafter"/>
</dbReference>
<dbReference type="SUPFAM" id="SSF55073">
    <property type="entry name" value="Nucleotide cyclase"/>
    <property type="match status" value="1"/>
</dbReference>
<dbReference type="GO" id="GO:0043709">
    <property type="term" value="P:cell adhesion involved in single-species biofilm formation"/>
    <property type="evidence" value="ECO:0007669"/>
    <property type="project" value="TreeGrafter"/>
</dbReference>
<organism evidence="3 4">
    <name type="scientific">Lacticaseibacillus sharpeae JCM 1186 = DSM 20505</name>
    <dbReference type="NCBI Taxonomy" id="1291052"/>
    <lineage>
        <taxon>Bacteria</taxon>
        <taxon>Bacillati</taxon>
        <taxon>Bacillota</taxon>
        <taxon>Bacilli</taxon>
        <taxon>Lactobacillales</taxon>
        <taxon>Lactobacillaceae</taxon>
        <taxon>Lacticaseibacillus</taxon>
    </lineage>
</organism>
<feature type="transmembrane region" description="Helical" evidence="1">
    <location>
        <begin position="182"/>
        <end position="202"/>
    </location>
</feature>
<dbReference type="InterPro" id="IPR043128">
    <property type="entry name" value="Rev_trsase/Diguanyl_cyclase"/>
</dbReference>
<keyword evidence="4" id="KW-1185">Reference proteome</keyword>
<keyword evidence="1" id="KW-0472">Membrane</keyword>
<feature type="transmembrane region" description="Helical" evidence="1">
    <location>
        <begin position="125"/>
        <end position="145"/>
    </location>
</feature>
<proteinExistence type="predicted"/>
<dbReference type="NCBIfam" id="TIGR00254">
    <property type="entry name" value="GGDEF"/>
    <property type="match status" value="1"/>
</dbReference>
<dbReference type="PANTHER" id="PTHR45138:SF9">
    <property type="entry name" value="DIGUANYLATE CYCLASE DGCM-RELATED"/>
    <property type="match status" value="1"/>
</dbReference>
<keyword evidence="1" id="KW-1133">Transmembrane helix</keyword>
<dbReference type="PANTHER" id="PTHR45138">
    <property type="entry name" value="REGULATORY COMPONENTS OF SENSORY TRANSDUCTION SYSTEM"/>
    <property type="match status" value="1"/>
</dbReference>
<sequence>MTTTPLQLELWLAELVISALFASGFVVYYRQLWSMAQTDSARQTQRARWLNVAMIAITTILGLSLQSVATILGADAVGMVFDNLGLFILAFPLLDEGSSLVAYIVRAAALLWMWTLHYWTAIGDWNVYVSLILLLVLLVGLRLFADKIRYNVWRHTLAFSLLAAVFWIFAPYRIGQMTTSPLLIAQALVTFVVMALVTVLYLRYDNNLRLKNAAIAQEAHYDALTNSKNYAAYKEDVTGIFTRAKAEKRPVAMAVLDIDHFKQINDHYGHLAGDEVLAGVANTLTKLLARYPGVHTLYRTGGEEFNVVFPDCGVADVQNMLLECWRVVRETRFTAANYEVLVTISIGLAELQPDDQKFDDLYARADASLYQSKHYGRDVVTVMGKTIGAARKPRTIMTSAIFNQKIVNVRHEPYRVVHNEVRLARYDSDRDEWLFPREFELAVPEQLEFIRRAIPNTEVKKVMINITLEQFAEPSVLQQLVDFKHECTDLQVLVVELMGVPDTDLMRWMGPQYRAHDLRLEFDDMDVDWPLADLRPQLLYLDGVKFELADLRAAYPDSTALVARLDAWHRLADPLAIDIVITGIENSVDAKYAVDELHAHYLQGYFYDRPALPRMG</sequence>
<dbReference type="EMBL" id="AYYO01000007">
    <property type="protein sequence ID" value="KRM56257.1"/>
    <property type="molecule type" value="Genomic_DNA"/>
</dbReference>
<dbReference type="PROSITE" id="PS50887">
    <property type="entry name" value="GGDEF"/>
    <property type="match status" value="1"/>
</dbReference>
<reference evidence="3 4" key="1">
    <citation type="journal article" date="2015" name="Genome Announc.">
        <title>Expanding the biotechnology potential of lactobacilli through comparative genomics of 213 strains and associated genera.</title>
        <authorList>
            <person name="Sun Z."/>
            <person name="Harris H.M."/>
            <person name="McCann A."/>
            <person name="Guo C."/>
            <person name="Argimon S."/>
            <person name="Zhang W."/>
            <person name="Yang X."/>
            <person name="Jeffery I.B."/>
            <person name="Cooney J.C."/>
            <person name="Kagawa T.F."/>
            <person name="Liu W."/>
            <person name="Song Y."/>
            <person name="Salvetti E."/>
            <person name="Wrobel A."/>
            <person name="Rasinkangas P."/>
            <person name="Parkhill J."/>
            <person name="Rea M.C."/>
            <person name="O'Sullivan O."/>
            <person name="Ritari J."/>
            <person name="Douillard F.P."/>
            <person name="Paul Ross R."/>
            <person name="Yang R."/>
            <person name="Briner A.E."/>
            <person name="Felis G.E."/>
            <person name="de Vos W.M."/>
            <person name="Barrangou R."/>
            <person name="Klaenhammer T.R."/>
            <person name="Caufield P.W."/>
            <person name="Cui Y."/>
            <person name="Zhang H."/>
            <person name="O'Toole P.W."/>
        </authorList>
    </citation>
    <scope>NUCLEOTIDE SEQUENCE [LARGE SCALE GENOMIC DNA]</scope>
    <source>
        <strain evidence="3 4">DSM 20505</strain>
    </source>
</reference>
<feature type="transmembrane region" description="Helical" evidence="1">
    <location>
        <begin position="12"/>
        <end position="29"/>
    </location>
</feature>